<sequence>MGAGLREELSDLNVVKEEGHDWSGGRRNVQSFQSQAVKPVRTGSIFWGKAWMFSPSVFWETTETDLVPMASILQINEFTAEKEEFRSGVQMVLHSLYALHQPCHSGVEAHNA</sequence>
<accession>A0AAV7R2F1</accession>
<comment type="caution">
    <text evidence="1">The sequence shown here is derived from an EMBL/GenBank/DDBJ whole genome shotgun (WGS) entry which is preliminary data.</text>
</comment>
<name>A0AAV7R2F1_PLEWA</name>
<dbReference type="EMBL" id="JANPWB010000010">
    <property type="protein sequence ID" value="KAJ1146334.1"/>
    <property type="molecule type" value="Genomic_DNA"/>
</dbReference>
<reference evidence="1" key="1">
    <citation type="journal article" date="2022" name="bioRxiv">
        <title>Sequencing and chromosome-scale assembly of the giantPleurodeles waltlgenome.</title>
        <authorList>
            <person name="Brown T."/>
            <person name="Elewa A."/>
            <person name="Iarovenko S."/>
            <person name="Subramanian E."/>
            <person name="Araus A.J."/>
            <person name="Petzold A."/>
            <person name="Susuki M."/>
            <person name="Suzuki K.-i.T."/>
            <person name="Hayashi T."/>
            <person name="Toyoda A."/>
            <person name="Oliveira C."/>
            <person name="Osipova E."/>
            <person name="Leigh N.D."/>
            <person name="Simon A."/>
            <person name="Yun M.H."/>
        </authorList>
    </citation>
    <scope>NUCLEOTIDE SEQUENCE</scope>
    <source>
        <strain evidence="1">20211129_DDA</strain>
        <tissue evidence="1">Liver</tissue>
    </source>
</reference>
<protein>
    <submittedName>
        <fullName evidence="1">Uncharacterized protein</fullName>
    </submittedName>
</protein>
<gene>
    <name evidence="1" type="ORF">NDU88_012611</name>
</gene>
<keyword evidence="2" id="KW-1185">Reference proteome</keyword>
<proteinExistence type="predicted"/>
<evidence type="ECO:0000313" key="1">
    <source>
        <dbReference type="EMBL" id="KAJ1146334.1"/>
    </source>
</evidence>
<dbReference type="AlphaFoldDB" id="A0AAV7R2F1"/>
<evidence type="ECO:0000313" key="2">
    <source>
        <dbReference type="Proteomes" id="UP001066276"/>
    </source>
</evidence>
<dbReference type="Proteomes" id="UP001066276">
    <property type="component" value="Chromosome 6"/>
</dbReference>
<organism evidence="1 2">
    <name type="scientific">Pleurodeles waltl</name>
    <name type="common">Iberian ribbed newt</name>
    <dbReference type="NCBI Taxonomy" id="8319"/>
    <lineage>
        <taxon>Eukaryota</taxon>
        <taxon>Metazoa</taxon>
        <taxon>Chordata</taxon>
        <taxon>Craniata</taxon>
        <taxon>Vertebrata</taxon>
        <taxon>Euteleostomi</taxon>
        <taxon>Amphibia</taxon>
        <taxon>Batrachia</taxon>
        <taxon>Caudata</taxon>
        <taxon>Salamandroidea</taxon>
        <taxon>Salamandridae</taxon>
        <taxon>Pleurodelinae</taxon>
        <taxon>Pleurodeles</taxon>
    </lineage>
</organism>